<organism evidence="6 7">
    <name type="scientific">Halomonas cupida</name>
    <dbReference type="NCBI Taxonomy" id="44933"/>
    <lineage>
        <taxon>Bacteria</taxon>
        <taxon>Pseudomonadati</taxon>
        <taxon>Pseudomonadota</taxon>
        <taxon>Gammaproteobacteria</taxon>
        <taxon>Oceanospirillales</taxon>
        <taxon>Halomonadaceae</taxon>
        <taxon>Halomonas</taxon>
    </lineage>
</organism>
<keyword evidence="1" id="KW-0479">Metal-binding</keyword>
<dbReference type="AlphaFoldDB" id="A0A1M7EYI2"/>
<evidence type="ECO:0000313" key="8">
    <source>
        <dbReference type="Proteomes" id="UP000321726"/>
    </source>
</evidence>
<keyword evidence="2" id="KW-0186">Copper</keyword>
<dbReference type="InterPro" id="IPR008972">
    <property type="entry name" value="Cupredoxin"/>
</dbReference>
<dbReference type="Proteomes" id="UP000184123">
    <property type="component" value="Unassembled WGS sequence"/>
</dbReference>
<evidence type="ECO:0000256" key="1">
    <source>
        <dbReference type="ARBA" id="ARBA00022723"/>
    </source>
</evidence>
<dbReference type="Pfam" id="PF00127">
    <property type="entry name" value="Copper-bind"/>
    <property type="match status" value="1"/>
</dbReference>
<feature type="signal peptide" evidence="3">
    <location>
        <begin position="1"/>
        <end position="34"/>
    </location>
</feature>
<dbReference type="GO" id="GO:0005507">
    <property type="term" value="F:copper ion binding"/>
    <property type="evidence" value="ECO:0007669"/>
    <property type="project" value="InterPro"/>
</dbReference>
<keyword evidence="8" id="KW-1185">Reference proteome</keyword>
<evidence type="ECO:0000313" key="7">
    <source>
        <dbReference type="Proteomes" id="UP000184123"/>
    </source>
</evidence>
<evidence type="ECO:0000313" key="6">
    <source>
        <dbReference type="EMBL" id="SHL96746.1"/>
    </source>
</evidence>
<keyword evidence="3" id="KW-0732">Signal</keyword>
<dbReference type="PANTHER" id="PTHR38439:SF3">
    <property type="entry name" value="COPPER-RESISTANT CUPROPROTEIN COPI"/>
    <property type="match status" value="1"/>
</dbReference>
<proteinExistence type="predicted"/>
<gene>
    <name evidence="5" type="ORF">HCU01_12680</name>
    <name evidence="6" type="ORF">SAMN05660971_01850</name>
</gene>
<dbReference type="InterPro" id="IPR050845">
    <property type="entry name" value="Cu-binding_ET"/>
</dbReference>
<dbReference type="SUPFAM" id="SSF49503">
    <property type="entry name" value="Cupredoxins"/>
    <property type="match status" value="1"/>
</dbReference>
<evidence type="ECO:0000313" key="5">
    <source>
        <dbReference type="EMBL" id="GEN23319.1"/>
    </source>
</evidence>
<dbReference type="Gene3D" id="2.60.40.420">
    <property type="entry name" value="Cupredoxins - blue copper proteins"/>
    <property type="match status" value="1"/>
</dbReference>
<dbReference type="EMBL" id="FRCA01000004">
    <property type="protein sequence ID" value="SHL96746.1"/>
    <property type="molecule type" value="Genomic_DNA"/>
</dbReference>
<name>A0A1M7EYI2_9GAMM</name>
<feature type="chain" id="PRO_5013314471" evidence="3">
    <location>
        <begin position="35"/>
        <end position="172"/>
    </location>
</feature>
<dbReference type="GO" id="GO:0009055">
    <property type="term" value="F:electron transfer activity"/>
    <property type="evidence" value="ECO:0007669"/>
    <property type="project" value="InterPro"/>
</dbReference>
<reference evidence="5 8" key="2">
    <citation type="submission" date="2019-07" db="EMBL/GenBank/DDBJ databases">
        <title>Whole genome shotgun sequence of Halomonas cupida NBRC 102219.</title>
        <authorList>
            <person name="Hosoyama A."/>
            <person name="Uohara A."/>
            <person name="Ohji S."/>
            <person name="Ichikawa N."/>
        </authorList>
    </citation>
    <scope>NUCLEOTIDE SEQUENCE [LARGE SCALE GENOMIC DNA]</scope>
    <source>
        <strain evidence="5 8">NBRC 102219</strain>
    </source>
</reference>
<accession>A0A1M7EYI2</accession>
<sequence length="172" mass="18516">MLVSRTILMCRTVLMRKTMLVGIPSLLVAGMALASGEHGSDHTSVGSADIDRTIRVEVGDMWFDPQGLRVAPGETIRFEIVNAGSLEHEFVIGDTHAQAAHREMMQEMGGGHDMHEMSGAGHDDGMGSVTIMPGETAELVWTAPDNADDLQYACHIPGHYEAGMSGSVELQR</sequence>
<dbReference type="Proteomes" id="UP000321726">
    <property type="component" value="Unassembled WGS sequence"/>
</dbReference>
<dbReference type="PANTHER" id="PTHR38439">
    <property type="entry name" value="AURACYANIN-B"/>
    <property type="match status" value="1"/>
</dbReference>
<protein>
    <submittedName>
        <fullName evidence="6">Uncharacterized copper-binding protein, cupredoxin-like subfamily</fullName>
    </submittedName>
</protein>
<dbReference type="EMBL" id="BJXU01000039">
    <property type="protein sequence ID" value="GEN23319.1"/>
    <property type="molecule type" value="Genomic_DNA"/>
</dbReference>
<reference evidence="6 7" key="1">
    <citation type="submission" date="2016-11" db="EMBL/GenBank/DDBJ databases">
        <authorList>
            <person name="Jaros S."/>
            <person name="Januszkiewicz K."/>
            <person name="Wedrychowicz H."/>
        </authorList>
    </citation>
    <scope>NUCLEOTIDE SEQUENCE [LARGE SCALE GENOMIC DNA]</scope>
    <source>
        <strain evidence="6 7">DSM 4740</strain>
    </source>
</reference>
<evidence type="ECO:0000259" key="4">
    <source>
        <dbReference type="Pfam" id="PF00127"/>
    </source>
</evidence>
<dbReference type="STRING" id="44933.SAMN05660971_01850"/>
<feature type="domain" description="Blue (type 1) copper" evidence="4">
    <location>
        <begin position="54"/>
        <end position="170"/>
    </location>
</feature>
<evidence type="ECO:0000256" key="3">
    <source>
        <dbReference type="SAM" id="SignalP"/>
    </source>
</evidence>
<evidence type="ECO:0000256" key="2">
    <source>
        <dbReference type="ARBA" id="ARBA00023008"/>
    </source>
</evidence>
<dbReference type="InterPro" id="IPR000923">
    <property type="entry name" value="BlueCu_1"/>
</dbReference>
<dbReference type="RefSeq" id="WP_234986850.1">
    <property type="nucleotide sequence ID" value="NZ_BJXU01000039.1"/>
</dbReference>